<evidence type="ECO:0000313" key="4">
    <source>
        <dbReference type="Proteomes" id="UP000078597"/>
    </source>
</evidence>
<dbReference type="OrthoDB" id="674963at2759"/>
<feature type="compositionally biased region" description="Basic and acidic residues" evidence="1">
    <location>
        <begin position="280"/>
        <end position="314"/>
    </location>
</feature>
<protein>
    <recommendedName>
        <fullName evidence="6">CWC16 domain-containing protein</fullName>
    </recommendedName>
</protein>
<dbReference type="GO" id="GO:0071006">
    <property type="term" value="C:U2-type catalytic step 1 spliceosome"/>
    <property type="evidence" value="ECO:0007669"/>
    <property type="project" value="TreeGrafter"/>
</dbReference>
<evidence type="ECO:0000313" key="5">
    <source>
        <dbReference type="Proteomes" id="UP000219813"/>
    </source>
</evidence>
<proteinExistence type="predicted"/>
<reference evidence="2" key="1">
    <citation type="submission" date="2016-05" db="EMBL/GenBank/DDBJ databases">
        <authorList>
            <person name="Lavstsen T."/>
            <person name="Jespersen J.S."/>
        </authorList>
    </citation>
    <scope>NUCLEOTIDE SEQUENCE [LARGE SCALE GENOMIC DNA]</scope>
</reference>
<dbReference type="VEuPathDB" id="PlasmoDB:PmUG01_08031100"/>
<feature type="compositionally biased region" description="Acidic residues" evidence="1">
    <location>
        <begin position="259"/>
        <end position="279"/>
    </location>
</feature>
<dbReference type="AlphaFoldDB" id="A0A1A8VVD3"/>
<dbReference type="RefSeq" id="XP_028861157.1">
    <property type="nucleotide sequence ID" value="XM_029004472.1"/>
</dbReference>
<accession>A0A1A8VVD3</accession>
<evidence type="ECO:0008006" key="6">
    <source>
        <dbReference type="Google" id="ProtNLM"/>
    </source>
</evidence>
<dbReference type="Proteomes" id="UP000078597">
    <property type="component" value="Unassembled WGS sequence"/>
</dbReference>
<evidence type="ECO:0000313" key="3">
    <source>
        <dbReference type="EMBL" id="SCN12186.1"/>
    </source>
</evidence>
<dbReference type="GO" id="GO:0000398">
    <property type="term" value="P:mRNA splicing, via spliceosome"/>
    <property type="evidence" value="ECO:0007669"/>
    <property type="project" value="InterPro"/>
</dbReference>
<keyword evidence="5" id="KW-1185">Reference proteome</keyword>
<dbReference type="EMBL" id="LT594629">
    <property type="protein sequence ID" value="SCN12186.1"/>
    <property type="molecule type" value="Genomic_DNA"/>
</dbReference>
<dbReference type="Pfam" id="PF04502">
    <property type="entry name" value="Saf4_Yju2"/>
    <property type="match status" value="1"/>
</dbReference>
<dbReference type="KEGG" id="pmal:PMUG01_08031100"/>
<feature type="region of interest" description="Disordered" evidence="1">
    <location>
        <begin position="259"/>
        <end position="314"/>
    </location>
</feature>
<dbReference type="PANTHER" id="PTHR12111">
    <property type="entry name" value="SPLICING FACTOR YJU2"/>
    <property type="match status" value="1"/>
</dbReference>
<reference evidence="3 5" key="3">
    <citation type="submission" date="2016-06" db="EMBL/GenBank/DDBJ databases">
        <authorList>
            <consortium name="Pathogen Informatics"/>
        </authorList>
    </citation>
    <scope>NUCLEOTIDE SEQUENCE [LARGE SCALE GENOMIC DNA]</scope>
</reference>
<dbReference type="EMBL" id="FLQW01000544">
    <property type="protein sequence ID" value="SBS84521.1"/>
    <property type="molecule type" value="Genomic_DNA"/>
</dbReference>
<dbReference type="GeneID" id="39868293"/>
<dbReference type="Proteomes" id="UP000219813">
    <property type="component" value="Chromosome 8"/>
</dbReference>
<reference evidence="4" key="2">
    <citation type="submission" date="2016-05" db="EMBL/GenBank/DDBJ databases">
        <authorList>
            <person name="Naeem Raeece"/>
        </authorList>
    </citation>
    <scope>NUCLEOTIDE SEQUENCE [LARGE SCALE GENOMIC DNA]</scope>
</reference>
<name>A0A1A8VVD3_PLAMA</name>
<evidence type="ECO:0000313" key="2">
    <source>
        <dbReference type="EMBL" id="SBS84521.1"/>
    </source>
</evidence>
<gene>
    <name evidence="3" type="primary">PmUG01_08031100</name>
    <name evidence="2" type="ORF">PMALA_009960</name>
    <name evidence="3" type="ORF">PMUG01_08031100</name>
</gene>
<dbReference type="InterPro" id="IPR007590">
    <property type="entry name" value="Saf4/Yju2"/>
</dbReference>
<dbReference type="PANTHER" id="PTHR12111:SF1">
    <property type="entry name" value="SPLICING FACTOR YJU2"/>
    <property type="match status" value="1"/>
</dbReference>
<dbReference type="OMA" id="MNKRHID"/>
<evidence type="ECO:0000256" key="1">
    <source>
        <dbReference type="SAM" id="MobiDB-lite"/>
    </source>
</evidence>
<organism evidence="2 4">
    <name type="scientific">Plasmodium malariae</name>
    <dbReference type="NCBI Taxonomy" id="5858"/>
    <lineage>
        <taxon>Eukaryota</taxon>
        <taxon>Sar</taxon>
        <taxon>Alveolata</taxon>
        <taxon>Apicomplexa</taxon>
        <taxon>Aconoidasida</taxon>
        <taxon>Haemosporida</taxon>
        <taxon>Plasmodiidae</taxon>
        <taxon>Plasmodium</taxon>
        <taxon>Plasmodium (Plasmodium)</taxon>
    </lineage>
</organism>
<sequence>MAERKVLNKYIPPDFDPDKLMESKKLMKKIEKRNNRNNKYNKNKKKFLNIRMMYPFTLKCNKCKSFTYVGTKFNSRVEKLKDESYLNIPIWKFYGKCNECKNEIIFKTDPKNGDYVLIAGGIRTYDAHKEQEIADDYYRTNNNVTHDKMKNTEKESYNAMLELKTNEQLEELQNINKRNIDKFSSINKALDKLYEKSEIQNSENNYYMNYLDPEDEKAFFNMLSKTRSSAEQNAEGTKINQVNAYNTPNVKDDNIIIEEEELAEEEDVEGGKEEEEEEKEKEKEKEVKNDLEKDKDNAKEKAKGNEVEEKGGKRFTENTFKDSLFSKKKDFVKSLKQSGGNGEGIKTNINLKPLENVKSNREGKINNDDVIEMDNNNLKRNNNNQNNNVSDINSRHVLKMKNLETNYNFIIKKKEDLSSIFNEYNSDSFDSPES</sequence>